<evidence type="ECO:0000313" key="1">
    <source>
        <dbReference type="EMBL" id="MBD0850210.1"/>
    </source>
</evidence>
<dbReference type="RefSeq" id="WP_188313347.1">
    <property type="nucleotide sequence ID" value="NZ_JABTCG010000002.1"/>
</dbReference>
<name>A0ABR7V962_9FLAO</name>
<sequence>MNPNGTPFGFLNAFGEKFKKMNQKVNSIIDNFNNEKLYAVDYNNLVEEYHQLGLGNIDEFCSNYAFARHLGQSFDSPESREAMYLEIRDFLWDLKNNGHIE</sequence>
<keyword evidence="2" id="KW-1185">Reference proteome</keyword>
<protein>
    <submittedName>
        <fullName evidence="1">Uncharacterized protein</fullName>
    </submittedName>
</protein>
<comment type="caution">
    <text evidence="1">The sequence shown here is derived from an EMBL/GenBank/DDBJ whole genome shotgun (WGS) entry which is preliminary data.</text>
</comment>
<dbReference type="EMBL" id="JABTCG010000002">
    <property type="protein sequence ID" value="MBD0850210.1"/>
    <property type="molecule type" value="Genomic_DNA"/>
</dbReference>
<organism evidence="1 2">
    <name type="scientific">Maribacter arenosus</name>
    <dbReference type="NCBI Taxonomy" id="1854708"/>
    <lineage>
        <taxon>Bacteria</taxon>
        <taxon>Pseudomonadati</taxon>
        <taxon>Bacteroidota</taxon>
        <taxon>Flavobacteriia</taxon>
        <taxon>Flavobacteriales</taxon>
        <taxon>Flavobacteriaceae</taxon>
        <taxon>Maribacter</taxon>
    </lineage>
</organism>
<proteinExistence type="predicted"/>
<gene>
    <name evidence="1" type="ORF">HPE63_05965</name>
</gene>
<evidence type="ECO:0000313" key="2">
    <source>
        <dbReference type="Proteomes" id="UP000598350"/>
    </source>
</evidence>
<accession>A0ABR7V962</accession>
<reference evidence="1 2" key="1">
    <citation type="submission" date="2020-05" db="EMBL/GenBank/DDBJ databases">
        <title>The draft genome sequence of Maribacter arenosus CAU 1321.</title>
        <authorList>
            <person name="Mu L."/>
        </authorList>
    </citation>
    <scope>NUCLEOTIDE SEQUENCE [LARGE SCALE GENOMIC DNA]</scope>
    <source>
        <strain evidence="1 2">CAU 1321</strain>
    </source>
</reference>
<dbReference type="Proteomes" id="UP000598350">
    <property type="component" value="Unassembled WGS sequence"/>
</dbReference>